<evidence type="ECO:0000256" key="4">
    <source>
        <dbReference type="HAMAP-Rule" id="MF_01384"/>
    </source>
</evidence>
<evidence type="ECO:0000256" key="1">
    <source>
        <dbReference type="ARBA" id="ARBA00007177"/>
    </source>
</evidence>
<proteinExistence type="inferred from homology"/>
<dbReference type="RefSeq" id="WP_188407582.1">
    <property type="nucleotide sequence ID" value="NZ_BMDY01000034.1"/>
</dbReference>
<protein>
    <recommendedName>
        <fullName evidence="4">Urease accessory protein UreD</fullName>
    </recommendedName>
</protein>
<keyword evidence="3 4" id="KW-0143">Chaperone</keyword>
<evidence type="ECO:0000313" key="5">
    <source>
        <dbReference type="EMBL" id="GGB20389.1"/>
    </source>
</evidence>
<gene>
    <name evidence="5" type="primary">ureD2</name>
    <name evidence="4" type="synonym">ureD</name>
    <name evidence="5" type="ORF">GCM10007414_37270</name>
</gene>
<comment type="subcellular location">
    <subcellularLocation>
        <location evidence="4">Cytoplasm</location>
    </subcellularLocation>
</comment>
<comment type="similarity">
    <text evidence="1 4">Belongs to the UreD family.</text>
</comment>
<accession>A0ABQ1I657</accession>
<dbReference type="Pfam" id="PF01774">
    <property type="entry name" value="UreD"/>
    <property type="match status" value="1"/>
</dbReference>
<keyword evidence="2 4" id="KW-0996">Nickel insertion</keyword>
<dbReference type="PANTHER" id="PTHR33643:SF1">
    <property type="entry name" value="UREASE ACCESSORY PROTEIN D"/>
    <property type="match status" value="1"/>
</dbReference>
<evidence type="ECO:0000313" key="6">
    <source>
        <dbReference type="Proteomes" id="UP000651977"/>
    </source>
</evidence>
<dbReference type="Proteomes" id="UP000651977">
    <property type="component" value="Unassembled WGS sequence"/>
</dbReference>
<dbReference type="HAMAP" id="MF_01384">
    <property type="entry name" value="UreD"/>
    <property type="match status" value="1"/>
</dbReference>
<dbReference type="EMBL" id="BMDY01000034">
    <property type="protein sequence ID" value="GGB20389.1"/>
    <property type="molecule type" value="Genomic_DNA"/>
</dbReference>
<evidence type="ECO:0000256" key="3">
    <source>
        <dbReference type="ARBA" id="ARBA00023186"/>
    </source>
</evidence>
<dbReference type="PANTHER" id="PTHR33643">
    <property type="entry name" value="UREASE ACCESSORY PROTEIN D"/>
    <property type="match status" value="1"/>
</dbReference>
<comment type="caution">
    <text evidence="5">The sequence shown here is derived from an EMBL/GenBank/DDBJ whole genome shotgun (WGS) entry which is preliminary data.</text>
</comment>
<dbReference type="InterPro" id="IPR002669">
    <property type="entry name" value="UreD"/>
</dbReference>
<reference evidence="6" key="1">
    <citation type="journal article" date="2019" name="Int. J. Syst. Evol. Microbiol.">
        <title>The Global Catalogue of Microorganisms (GCM) 10K type strain sequencing project: providing services to taxonomists for standard genome sequencing and annotation.</title>
        <authorList>
            <consortium name="The Broad Institute Genomics Platform"/>
            <consortium name="The Broad Institute Genome Sequencing Center for Infectious Disease"/>
            <person name="Wu L."/>
            <person name="Ma J."/>
        </authorList>
    </citation>
    <scope>NUCLEOTIDE SEQUENCE [LARGE SCALE GENOMIC DNA]</scope>
    <source>
        <strain evidence="6">CGMCC 1.10131</strain>
    </source>
</reference>
<comment type="function">
    <text evidence="4">Required for maturation of urease via the functional incorporation of the urease nickel metallocenter.</text>
</comment>
<sequence length="294" mass="32794">MSQQTQITPSAQDAPIKQGWLAKLELGFAPIANKTRLSLNRSFGPLRVQRPFHPELEAPDCCHVYLLHPPGGLVAGDQLLMNVECLEGSKVVLTTPASGKLYRSNLARQQQAQQQRFHLENNSSLEWLPPETIVFNGAQGRLDSHFMLQGNAQLIAWEITCLGRQASDEEFEHGELLQSIKVYREQRPLLIENTRIDNAVTANNPAALAGQSVYACMLATVDQLSEAQQKQLLESLRSQLDCPQLGLSLLRGLLVLRYLGNNAEQVRKQFEQAWAIIRPCTLGLKAVAPRIWNT</sequence>
<evidence type="ECO:0000256" key="2">
    <source>
        <dbReference type="ARBA" id="ARBA00022988"/>
    </source>
</evidence>
<organism evidence="5 6">
    <name type="scientific">Agarivorans gilvus</name>
    <dbReference type="NCBI Taxonomy" id="680279"/>
    <lineage>
        <taxon>Bacteria</taxon>
        <taxon>Pseudomonadati</taxon>
        <taxon>Pseudomonadota</taxon>
        <taxon>Gammaproteobacteria</taxon>
        <taxon>Alteromonadales</taxon>
        <taxon>Alteromonadaceae</taxon>
        <taxon>Agarivorans</taxon>
    </lineage>
</organism>
<keyword evidence="4" id="KW-0963">Cytoplasm</keyword>
<name>A0ABQ1I657_9ALTE</name>
<comment type="subunit">
    <text evidence="4">UreD, UreF and UreG form a complex that acts as a GTP-hydrolysis-dependent molecular chaperone, activating the urease apoprotein by helping to assemble the nickel containing metallocenter of UreC. The UreE protein probably delivers the nickel.</text>
</comment>
<keyword evidence="6" id="KW-1185">Reference proteome</keyword>